<reference evidence="3" key="1">
    <citation type="journal article" date="2017" name="J. Biotechnol.">
        <title>Complete genome sequence of Novosphingobium resinovorum SA1, a versatile xenobiotic-degrading bacterium capable of utilizing sulfanilic acid.</title>
        <authorList>
            <person name="Hegedus B."/>
            <person name="Kos P.B."/>
            <person name="Balint B."/>
            <person name="Maroti G."/>
            <person name="Gan H.M."/>
            <person name="Perei K."/>
            <person name="Rakhely G."/>
        </authorList>
    </citation>
    <scope>NUCLEOTIDE SEQUENCE [LARGE SCALE GENOMIC DNA]</scope>
    <source>
        <strain evidence="3">SA1</strain>
    </source>
</reference>
<dbReference type="RefSeq" id="WP_069707814.1">
    <property type="nucleotide sequence ID" value="NZ_CP017075.1"/>
</dbReference>
<dbReference type="AlphaFoldDB" id="A0A1D8A2L5"/>
<keyword evidence="2" id="KW-0540">Nuclease</keyword>
<keyword evidence="3" id="KW-1185">Reference proteome</keyword>
<evidence type="ECO:0000259" key="1">
    <source>
        <dbReference type="Pfam" id="PF13391"/>
    </source>
</evidence>
<dbReference type="GO" id="GO:0004519">
    <property type="term" value="F:endonuclease activity"/>
    <property type="evidence" value="ECO:0007669"/>
    <property type="project" value="UniProtKB-KW"/>
</dbReference>
<keyword evidence="2" id="KW-0378">Hydrolase</keyword>
<dbReference type="OrthoDB" id="7181882at2"/>
<gene>
    <name evidence="2" type="ORF">BES08_06005</name>
</gene>
<dbReference type="Pfam" id="PF13391">
    <property type="entry name" value="HNH_2"/>
    <property type="match status" value="1"/>
</dbReference>
<dbReference type="InterPro" id="IPR003615">
    <property type="entry name" value="HNH_nuc"/>
</dbReference>
<sequence>MIDTGDRLRIYPFALGSELEDAAKGQGYRIPMGQAAGWLFFTSSSAPGEIAVAATARGMEGPFFLSVAHPGAARELSAPAATPCAKGHAAAFAFPTRDALFAAVSAVYRLSISLPTLPFEEFLRETAHLGDTEADRVQKVRVGQDRFRSAVLNYWNSACPLTGITVPELLRASHIIPWSRCENDQERLNVHNGLLLSSLWDAAFDAGLITFDDNGVAVGSPRLTRAEILALNLDNAAPLTLTDDHRNRLVWHREVVWCAD</sequence>
<proteinExistence type="predicted"/>
<name>A0A1D8A2L5_9SPHN</name>
<dbReference type="Proteomes" id="UP000094626">
    <property type="component" value="Chromosome"/>
</dbReference>
<dbReference type="KEGG" id="nre:BES08_06005"/>
<protein>
    <submittedName>
        <fullName evidence="2">Restriction endonuclease</fullName>
    </submittedName>
</protein>
<dbReference type="EMBL" id="CP017075">
    <property type="protein sequence ID" value="AOR76358.1"/>
    <property type="molecule type" value="Genomic_DNA"/>
</dbReference>
<feature type="domain" description="HNH nuclease" evidence="1">
    <location>
        <begin position="159"/>
        <end position="212"/>
    </location>
</feature>
<keyword evidence="2" id="KW-0255">Endonuclease</keyword>
<accession>A0A1D8A2L5</accession>
<evidence type="ECO:0000313" key="3">
    <source>
        <dbReference type="Proteomes" id="UP000094626"/>
    </source>
</evidence>
<organism evidence="2 3">
    <name type="scientific">Novosphingobium resinovorum</name>
    <dbReference type="NCBI Taxonomy" id="158500"/>
    <lineage>
        <taxon>Bacteria</taxon>
        <taxon>Pseudomonadati</taxon>
        <taxon>Pseudomonadota</taxon>
        <taxon>Alphaproteobacteria</taxon>
        <taxon>Sphingomonadales</taxon>
        <taxon>Sphingomonadaceae</taxon>
        <taxon>Novosphingobium</taxon>
    </lineage>
</organism>
<evidence type="ECO:0000313" key="2">
    <source>
        <dbReference type="EMBL" id="AOR76358.1"/>
    </source>
</evidence>